<feature type="transmembrane region" description="Helical" evidence="7">
    <location>
        <begin position="417"/>
        <end position="437"/>
    </location>
</feature>
<dbReference type="NCBIfam" id="TIGR00711">
    <property type="entry name" value="efflux_EmrB"/>
    <property type="match status" value="1"/>
</dbReference>
<evidence type="ECO:0000256" key="7">
    <source>
        <dbReference type="SAM" id="Phobius"/>
    </source>
</evidence>
<dbReference type="PROSITE" id="PS00216">
    <property type="entry name" value="SUGAR_TRANSPORT_1"/>
    <property type="match status" value="1"/>
</dbReference>
<dbReference type="PANTHER" id="PTHR42718:SF46">
    <property type="entry name" value="BLR6921 PROTEIN"/>
    <property type="match status" value="1"/>
</dbReference>
<evidence type="ECO:0000256" key="3">
    <source>
        <dbReference type="ARBA" id="ARBA00022475"/>
    </source>
</evidence>
<dbReference type="InterPro" id="IPR036259">
    <property type="entry name" value="MFS_trans_sf"/>
</dbReference>
<dbReference type="CDD" id="cd17321">
    <property type="entry name" value="MFS_MMR_MDR_like"/>
    <property type="match status" value="1"/>
</dbReference>
<dbReference type="InterPro" id="IPR004638">
    <property type="entry name" value="EmrB-like"/>
</dbReference>
<evidence type="ECO:0000313" key="9">
    <source>
        <dbReference type="EMBL" id="GIM82238.1"/>
    </source>
</evidence>
<feature type="transmembrane region" description="Helical" evidence="7">
    <location>
        <begin position="358"/>
        <end position="379"/>
    </location>
</feature>
<dbReference type="Gene3D" id="1.20.1720.10">
    <property type="entry name" value="Multidrug resistance protein D"/>
    <property type="match status" value="1"/>
</dbReference>
<dbReference type="Proteomes" id="UP000680865">
    <property type="component" value="Unassembled WGS sequence"/>
</dbReference>
<keyword evidence="4 7" id="KW-0812">Transmembrane</keyword>
<dbReference type="PRINTS" id="PR01036">
    <property type="entry name" value="TCRTETB"/>
</dbReference>
<sequence>MTDVRVATGRKAWTALGFLAAAQFLVVLSTSIVNIALPQLRDGLHLSPSGLAWVVNAYVLVFGALLLPGGRIADLAGRRRVFLGGLTLFIVAVTVAGVANSGVLLIIARAVQGIAAALVAPAALALVLAAFPPGRERGRALGIWGAVSGAGGAAGVLLGGVLTQLWGWRGIFLATVPLGLAVLLGAARAVRPDKPEPGRRLDVPGTVLLTAGLLSFTYGAGGLPNSGPVVALLGGAVLLAAFVWWQTRATQPLISPTLIKIRDVAVANLTMLLLGAIWIGLFYLLPLYQQQVLHYSPLHAGLTQLPLAVMIMISSSVAPRIALRAGATSTLIGGFAVLAAGLLWLSRTPADADLLLDLVAPTILVGLGLGAVFVQLTGLSANGVPAADSGTAGGLINATRQIGGALGLAALTTLNGYTLPFVIMAALSVIALLVIAASRRHPHERLP</sequence>
<feature type="transmembrane region" description="Helical" evidence="7">
    <location>
        <begin position="266"/>
        <end position="286"/>
    </location>
</feature>
<keyword evidence="3" id="KW-1003">Cell membrane</keyword>
<comment type="subcellular location">
    <subcellularLocation>
        <location evidence="1">Cell membrane</location>
        <topology evidence="1">Multi-pass membrane protein</topology>
    </subcellularLocation>
</comment>
<evidence type="ECO:0000313" key="10">
    <source>
        <dbReference type="Proteomes" id="UP000680865"/>
    </source>
</evidence>
<dbReference type="InterPro" id="IPR020846">
    <property type="entry name" value="MFS_dom"/>
</dbReference>
<feature type="transmembrane region" description="Helical" evidence="7">
    <location>
        <begin position="12"/>
        <end position="37"/>
    </location>
</feature>
<feature type="transmembrane region" description="Helical" evidence="7">
    <location>
        <begin position="81"/>
        <end position="107"/>
    </location>
</feature>
<comment type="caution">
    <text evidence="9">The sequence shown here is derived from an EMBL/GenBank/DDBJ whole genome shotgun (WGS) entry which is preliminary data.</text>
</comment>
<dbReference type="SUPFAM" id="SSF103473">
    <property type="entry name" value="MFS general substrate transporter"/>
    <property type="match status" value="1"/>
</dbReference>
<dbReference type="RefSeq" id="WP_213002433.1">
    <property type="nucleotide sequence ID" value="NZ_BAAATW010000018.1"/>
</dbReference>
<evidence type="ECO:0000256" key="5">
    <source>
        <dbReference type="ARBA" id="ARBA00022989"/>
    </source>
</evidence>
<evidence type="ECO:0000256" key="1">
    <source>
        <dbReference type="ARBA" id="ARBA00004651"/>
    </source>
</evidence>
<protein>
    <submittedName>
        <fullName evidence="9">MFS transporter</fullName>
    </submittedName>
</protein>
<feature type="transmembrane region" description="Helical" evidence="7">
    <location>
        <begin position="325"/>
        <end position="346"/>
    </location>
</feature>
<feature type="transmembrane region" description="Helical" evidence="7">
    <location>
        <begin position="49"/>
        <end position="69"/>
    </location>
</feature>
<proteinExistence type="predicted"/>
<keyword evidence="5 7" id="KW-1133">Transmembrane helix</keyword>
<keyword evidence="10" id="KW-1185">Reference proteome</keyword>
<dbReference type="AlphaFoldDB" id="A0A919T019"/>
<feature type="transmembrane region" description="Helical" evidence="7">
    <location>
        <begin position="226"/>
        <end position="245"/>
    </location>
</feature>
<feature type="transmembrane region" description="Helical" evidence="7">
    <location>
        <begin position="201"/>
        <end position="220"/>
    </location>
</feature>
<name>A0A919T019_9ACTN</name>
<evidence type="ECO:0000256" key="4">
    <source>
        <dbReference type="ARBA" id="ARBA00022692"/>
    </source>
</evidence>
<organism evidence="9 10">
    <name type="scientific">Winogradskya consettensis</name>
    <dbReference type="NCBI Taxonomy" id="113560"/>
    <lineage>
        <taxon>Bacteria</taxon>
        <taxon>Bacillati</taxon>
        <taxon>Actinomycetota</taxon>
        <taxon>Actinomycetes</taxon>
        <taxon>Micromonosporales</taxon>
        <taxon>Micromonosporaceae</taxon>
        <taxon>Winogradskya</taxon>
    </lineage>
</organism>
<dbReference type="Pfam" id="PF07690">
    <property type="entry name" value="MFS_1"/>
    <property type="match status" value="1"/>
</dbReference>
<dbReference type="InterPro" id="IPR005829">
    <property type="entry name" value="Sugar_transporter_CS"/>
</dbReference>
<feature type="transmembrane region" description="Helical" evidence="7">
    <location>
        <begin position="168"/>
        <end position="189"/>
    </location>
</feature>
<dbReference type="EMBL" id="BOQP01000050">
    <property type="protein sequence ID" value="GIM82238.1"/>
    <property type="molecule type" value="Genomic_DNA"/>
</dbReference>
<dbReference type="Gene3D" id="1.20.1250.20">
    <property type="entry name" value="MFS general substrate transporter like domains"/>
    <property type="match status" value="1"/>
</dbReference>
<keyword evidence="6 7" id="KW-0472">Membrane</keyword>
<dbReference type="PANTHER" id="PTHR42718">
    <property type="entry name" value="MAJOR FACILITATOR SUPERFAMILY MULTIDRUG TRANSPORTER MFSC"/>
    <property type="match status" value="1"/>
</dbReference>
<dbReference type="PROSITE" id="PS50850">
    <property type="entry name" value="MFS"/>
    <property type="match status" value="1"/>
</dbReference>
<evidence type="ECO:0000256" key="2">
    <source>
        <dbReference type="ARBA" id="ARBA00022448"/>
    </source>
</evidence>
<dbReference type="GO" id="GO:0005886">
    <property type="term" value="C:plasma membrane"/>
    <property type="evidence" value="ECO:0007669"/>
    <property type="project" value="UniProtKB-SubCell"/>
</dbReference>
<evidence type="ECO:0000256" key="6">
    <source>
        <dbReference type="ARBA" id="ARBA00023136"/>
    </source>
</evidence>
<dbReference type="GO" id="GO:0022857">
    <property type="term" value="F:transmembrane transporter activity"/>
    <property type="evidence" value="ECO:0007669"/>
    <property type="project" value="InterPro"/>
</dbReference>
<feature type="domain" description="Major facilitator superfamily (MFS) profile" evidence="8">
    <location>
        <begin position="15"/>
        <end position="443"/>
    </location>
</feature>
<accession>A0A919T019</accession>
<dbReference type="InterPro" id="IPR011701">
    <property type="entry name" value="MFS"/>
</dbReference>
<feature type="transmembrane region" description="Helical" evidence="7">
    <location>
        <begin position="113"/>
        <end position="131"/>
    </location>
</feature>
<keyword evidence="2" id="KW-0813">Transport</keyword>
<gene>
    <name evidence="9" type="ORF">Aco04nite_80580</name>
</gene>
<evidence type="ECO:0000259" key="8">
    <source>
        <dbReference type="PROSITE" id="PS50850"/>
    </source>
</evidence>
<feature type="transmembrane region" description="Helical" evidence="7">
    <location>
        <begin position="143"/>
        <end position="162"/>
    </location>
</feature>
<reference evidence="9" key="1">
    <citation type="submission" date="2021-03" db="EMBL/GenBank/DDBJ databases">
        <title>Whole genome shotgun sequence of Actinoplanes consettensis NBRC 14913.</title>
        <authorList>
            <person name="Komaki H."/>
            <person name="Tamura T."/>
        </authorList>
    </citation>
    <scope>NUCLEOTIDE SEQUENCE</scope>
    <source>
        <strain evidence="9">NBRC 14913</strain>
    </source>
</reference>